<gene>
    <name evidence="3" type="ORF">GCM10007053_15920</name>
</gene>
<evidence type="ECO:0000256" key="1">
    <source>
        <dbReference type="ARBA" id="ARBA00006484"/>
    </source>
</evidence>
<dbReference type="Gene3D" id="3.40.50.720">
    <property type="entry name" value="NAD(P)-binding Rossmann-like Domain"/>
    <property type="match status" value="1"/>
</dbReference>
<dbReference type="PANTHER" id="PTHR44169:SF6">
    <property type="entry name" value="NADPH-DEPENDENT 1-ACYLDIHYDROXYACETONE PHOSPHATE REDUCTASE"/>
    <property type="match status" value="1"/>
</dbReference>
<dbReference type="SUPFAM" id="SSF51735">
    <property type="entry name" value="NAD(P)-binding Rossmann-fold domains"/>
    <property type="match status" value="1"/>
</dbReference>
<dbReference type="RefSeq" id="WP_189476932.1">
    <property type="nucleotide sequence ID" value="NZ_BMYM01000001.1"/>
</dbReference>
<evidence type="ECO:0008006" key="5">
    <source>
        <dbReference type="Google" id="ProtNLM"/>
    </source>
</evidence>
<evidence type="ECO:0000313" key="4">
    <source>
        <dbReference type="Proteomes" id="UP000644693"/>
    </source>
</evidence>
<reference evidence="3" key="2">
    <citation type="submission" date="2020-09" db="EMBL/GenBank/DDBJ databases">
        <authorList>
            <person name="Sun Q."/>
            <person name="Kim S."/>
        </authorList>
    </citation>
    <scope>NUCLEOTIDE SEQUENCE</scope>
    <source>
        <strain evidence="3">KCTC 23430</strain>
    </source>
</reference>
<dbReference type="EMBL" id="BMYM01000001">
    <property type="protein sequence ID" value="GHD32134.1"/>
    <property type="molecule type" value="Genomic_DNA"/>
</dbReference>
<sequence length="84" mass="8744">MPAQSADPKAVLVTGSTSGIGKRTVELLSSEGIYVYAGGRRQADLDMLDAMDNVESVRLDVTKPEDIAAAVAQIEKGGKGLPGR</sequence>
<keyword evidence="2" id="KW-0560">Oxidoreductase</keyword>
<dbReference type="Pfam" id="PF00106">
    <property type="entry name" value="adh_short"/>
    <property type="match status" value="1"/>
</dbReference>
<dbReference type="InterPro" id="IPR036291">
    <property type="entry name" value="NAD(P)-bd_dom_sf"/>
</dbReference>
<evidence type="ECO:0000256" key="2">
    <source>
        <dbReference type="ARBA" id="ARBA00023002"/>
    </source>
</evidence>
<reference evidence="3" key="1">
    <citation type="journal article" date="2014" name="Int. J. Syst. Evol. Microbiol.">
        <title>Complete genome sequence of Corynebacterium casei LMG S-19264T (=DSM 44701T), isolated from a smear-ripened cheese.</title>
        <authorList>
            <consortium name="US DOE Joint Genome Institute (JGI-PGF)"/>
            <person name="Walter F."/>
            <person name="Albersmeier A."/>
            <person name="Kalinowski J."/>
            <person name="Ruckert C."/>
        </authorList>
    </citation>
    <scope>NUCLEOTIDE SEQUENCE</scope>
    <source>
        <strain evidence="3">KCTC 23430</strain>
    </source>
</reference>
<protein>
    <recommendedName>
        <fullName evidence="5">Short chain dehydrogenase</fullName>
    </recommendedName>
</protein>
<proteinExistence type="inferred from homology"/>
<dbReference type="AlphaFoldDB" id="A0A918XHK7"/>
<comment type="caution">
    <text evidence="3">The sequence shown here is derived from an EMBL/GenBank/DDBJ whole genome shotgun (WGS) entry which is preliminary data.</text>
</comment>
<dbReference type="PANTHER" id="PTHR44169">
    <property type="entry name" value="NADPH-DEPENDENT 1-ACYLDIHYDROXYACETONE PHOSPHATE REDUCTASE"/>
    <property type="match status" value="1"/>
</dbReference>
<name>A0A918XHK7_9GAMM</name>
<organism evidence="3 4">
    <name type="scientific">Parahalioglobus pacificus</name>
    <dbReference type="NCBI Taxonomy" id="930806"/>
    <lineage>
        <taxon>Bacteria</taxon>
        <taxon>Pseudomonadati</taxon>
        <taxon>Pseudomonadota</taxon>
        <taxon>Gammaproteobacteria</taxon>
        <taxon>Cellvibrionales</taxon>
        <taxon>Halieaceae</taxon>
        <taxon>Parahalioglobus</taxon>
    </lineage>
</organism>
<dbReference type="Proteomes" id="UP000644693">
    <property type="component" value="Unassembled WGS sequence"/>
</dbReference>
<keyword evidence="4" id="KW-1185">Reference proteome</keyword>
<dbReference type="InterPro" id="IPR002347">
    <property type="entry name" value="SDR_fam"/>
</dbReference>
<dbReference type="GO" id="GO:0016491">
    <property type="term" value="F:oxidoreductase activity"/>
    <property type="evidence" value="ECO:0007669"/>
    <property type="project" value="UniProtKB-KW"/>
</dbReference>
<evidence type="ECO:0000313" key="3">
    <source>
        <dbReference type="EMBL" id="GHD32134.1"/>
    </source>
</evidence>
<comment type="similarity">
    <text evidence="1">Belongs to the short-chain dehydrogenases/reductases (SDR) family.</text>
</comment>
<accession>A0A918XHK7</accession>